<feature type="region of interest" description="Disordered" evidence="3">
    <location>
        <begin position="1"/>
        <end position="30"/>
    </location>
</feature>
<feature type="domain" description="Icosahedral viral capsid protein S" evidence="4">
    <location>
        <begin position="88"/>
        <end position="284"/>
    </location>
</feature>
<sequence length="478" mass="51558">MSTVAKRTYRRRKPVAKPSVRRAAPRRTYRRRAVRGRGAYEWAPAVLGAVGNALVPGVGGAIGTALGGAISGKGLYKVKHNVLMESNDPPIVVNKSGKHGVTFRHREYLRDILSSGIDVNGGVGTPSSQFNLSALPINPGQVITFPWFASVASNFEEYSIEGMIFEYRSMSGDAITGTNTSLGSVIMAVQYNVTNPLFGSKTEMENYEFASSCRPSSNMICPVECSKFQTPMNELYVRFGNQSANTDLRLYDLGIFEIATVGCQGLSTNLGELWCSYQICCYKPKLFSGLGYSNLFTHLYANDYTNAFPFGVATYSPVLPTPISNYVTYDNIGFYNYNSVNGAPRKPFPAPGRSNIAVDVVTSTIAFAPSGFNIKWKITMIWSSNGAGACVYGLNNLVFVNCTAQQDSFGDAISEVAAPQQTLAGTETAMLTFVISNTNAGLFYSVQLPGGAGTVVPGGAGGQKLFDLLIEQVPFDFN</sequence>
<dbReference type="InterPro" id="IPR029053">
    <property type="entry name" value="Viral_coat"/>
</dbReference>
<dbReference type="Pfam" id="PF00729">
    <property type="entry name" value="Viral_coat"/>
    <property type="match status" value="1"/>
</dbReference>
<reference evidence="5" key="1">
    <citation type="journal article" date="2016" name="Virus Evol.">
        <title>Diversity and comparative genomics of chimeric viruses in Sphagnum-dominated peatlands.</title>
        <authorList>
            <person name="Quaiser A."/>
            <person name="Krupovic M."/>
            <person name="Dufresne A."/>
            <person name="Francez A.J."/>
            <person name="Roux S."/>
        </authorList>
    </citation>
    <scope>NUCLEOTIDE SEQUENCE</scope>
    <source>
        <strain evidence="5">CRUV-29-F</strain>
    </source>
</reference>
<dbReference type="Gene3D" id="2.60.120.20">
    <property type="match status" value="1"/>
</dbReference>
<accession>A0A1S6LVJ5</accession>
<organism evidence="5">
    <name type="scientific">Cruciviridae sp</name>
    <dbReference type="NCBI Taxonomy" id="1955495"/>
    <lineage>
        <taxon>Viruses</taxon>
        <taxon>Cruciviruses</taxon>
    </lineage>
</organism>
<proteinExistence type="inferred from homology"/>
<evidence type="ECO:0000313" key="5">
    <source>
        <dbReference type="EMBL" id="AQU11739.1"/>
    </source>
</evidence>
<name>A0A1S6LVJ5_9VIRU</name>
<dbReference type="GO" id="GO:0005198">
    <property type="term" value="F:structural molecule activity"/>
    <property type="evidence" value="ECO:0007669"/>
    <property type="project" value="InterPro"/>
</dbReference>
<keyword evidence="2" id="KW-0167">Capsid protein</keyword>
<comment type="similarity">
    <text evidence="1">Belongs to the icosahedral plant coat protein family.</text>
</comment>
<feature type="compositionally biased region" description="Basic residues" evidence="3">
    <location>
        <begin position="7"/>
        <end position="30"/>
    </location>
</feature>
<dbReference type="GO" id="GO:0019028">
    <property type="term" value="C:viral capsid"/>
    <property type="evidence" value="ECO:0007669"/>
    <property type="project" value="UniProtKB-KW"/>
</dbReference>
<dbReference type="EMBL" id="KX388508">
    <property type="protein sequence ID" value="AQU11739.1"/>
    <property type="molecule type" value="Genomic_DNA"/>
</dbReference>
<protein>
    <submittedName>
        <fullName evidence="5">Capsid protein</fullName>
    </submittedName>
</protein>
<evidence type="ECO:0000256" key="2">
    <source>
        <dbReference type="ARBA" id="ARBA00022561"/>
    </source>
</evidence>
<evidence type="ECO:0000256" key="1">
    <source>
        <dbReference type="ARBA" id="ARBA00007446"/>
    </source>
</evidence>
<evidence type="ECO:0000256" key="3">
    <source>
        <dbReference type="SAM" id="MobiDB-lite"/>
    </source>
</evidence>
<dbReference type="InterPro" id="IPR000937">
    <property type="entry name" value="Capsid_prot_S-dom_vir"/>
</dbReference>
<evidence type="ECO:0000259" key="4">
    <source>
        <dbReference type="Pfam" id="PF00729"/>
    </source>
</evidence>
<dbReference type="SUPFAM" id="SSF88633">
    <property type="entry name" value="Positive stranded ssRNA viruses"/>
    <property type="match status" value="1"/>
</dbReference>
<keyword evidence="2" id="KW-0946">Virion</keyword>